<keyword evidence="3" id="KW-1185">Reference proteome</keyword>
<dbReference type="Proteomes" id="UP000016933">
    <property type="component" value="Unassembled WGS sequence"/>
</dbReference>
<dbReference type="AlphaFoldDB" id="N1PIS4"/>
<sequence length="85" mass="8539">MPRQGEGHVAHNAIETGHNIAHGAPEGGKDAPVSSGVDRSHKAAAAPEHEDGEGSGPTGQVSLATGTGKGPEKPTVEEQAEKLSK</sequence>
<reference evidence="2 3" key="2">
    <citation type="journal article" date="2012" name="PLoS Pathog.">
        <title>Diverse lifestyles and strategies of plant pathogenesis encoded in the genomes of eighteen Dothideomycetes fungi.</title>
        <authorList>
            <person name="Ohm R.A."/>
            <person name="Feau N."/>
            <person name="Henrissat B."/>
            <person name="Schoch C.L."/>
            <person name="Horwitz B.A."/>
            <person name="Barry K.W."/>
            <person name="Condon B.J."/>
            <person name="Copeland A.C."/>
            <person name="Dhillon B."/>
            <person name="Glaser F."/>
            <person name="Hesse C.N."/>
            <person name="Kosti I."/>
            <person name="LaButti K."/>
            <person name="Lindquist E.A."/>
            <person name="Lucas S."/>
            <person name="Salamov A.A."/>
            <person name="Bradshaw R.E."/>
            <person name="Ciuffetti L."/>
            <person name="Hamelin R.C."/>
            <person name="Kema G.H.J."/>
            <person name="Lawrence C."/>
            <person name="Scott J.A."/>
            <person name="Spatafora J.W."/>
            <person name="Turgeon B.G."/>
            <person name="de Wit P.J.G.M."/>
            <person name="Zhong S."/>
            <person name="Goodwin S.B."/>
            <person name="Grigoriev I.V."/>
        </authorList>
    </citation>
    <scope>NUCLEOTIDE SEQUENCE [LARGE SCALE GENOMIC DNA]</scope>
    <source>
        <strain evidence="3">NZE10 / CBS 128990</strain>
    </source>
</reference>
<dbReference type="HOGENOM" id="CLU_2512614_0_0_1"/>
<proteinExistence type="predicted"/>
<gene>
    <name evidence="2" type="ORF">DOTSEDRAFT_55273</name>
</gene>
<evidence type="ECO:0000256" key="1">
    <source>
        <dbReference type="SAM" id="MobiDB-lite"/>
    </source>
</evidence>
<feature type="compositionally biased region" description="Basic and acidic residues" evidence="1">
    <location>
        <begin position="70"/>
        <end position="85"/>
    </location>
</feature>
<protein>
    <submittedName>
        <fullName evidence="2">Uncharacterized protein</fullName>
    </submittedName>
</protein>
<feature type="region of interest" description="Disordered" evidence="1">
    <location>
        <begin position="1"/>
        <end position="85"/>
    </location>
</feature>
<accession>N1PIS4</accession>
<evidence type="ECO:0000313" key="2">
    <source>
        <dbReference type="EMBL" id="EME41455.1"/>
    </source>
</evidence>
<organism evidence="2 3">
    <name type="scientific">Dothistroma septosporum (strain NZE10 / CBS 128990)</name>
    <name type="common">Red band needle blight fungus</name>
    <name type="synonym">Mycosphaerella pini</name>
    <dbReference type="NCBI Taxonomy" id="675120"/>
    <lineage>
        <taxon>Eukaryota</taxon>
        <taxon>Fungi</taxon>
        <taxon>Dikarya</taxon>
        <taxon>Ascomycota</taxon>
        <taxon>Pezizomycotina</taxon>
        <taxon>Dothideomycetes</taxon>
        <taxon>Dothideomycetidae</taxon>
        <taxon>Mycosphaerellales</taxon>
        <taxon>Mycosphaerellaceae</taxon>
        <taxon>Dothistroma</taxon>
    </lineage>
</organism>
<dbReference type="EMBL" id="KB446542">
    <property type="protein sequence ID" value="EME41455.1"/>
    <property type="molecule type" value="Genomic_DNA"/>
</dbReference>
<name>N1PIS4_DOTSN</name>
<evidence type="ECO:0000313" key="3">
    <source>
        <dbReference type="Proteomes" id="UP000016933"/>
    </source>
</evidence>
<reference evidence="3" key="1">
    <citation type="journal article" date="2012" name="PLoS Genet.">
        <title>The genomes of the fungal plant pathogens Cladosporium fulvum and Dothistroma septosporum reveal adaptation to different hosts and lifestyles but also signatures of common ancestry.</title>
        <authorList>
            <person name="de Wit P.J.G.M."/>
            <person name="van der Burgt A."/>
            <person name="Oekmen B."/>
            <person name="Stergiopoulos I."/>
            <person name="Abd-Elsalam K.A."/>
            <person name="Aerts A.L."/>
            <person name="Bahkali A.H."/>
            <person name="Beenen H.G."/>
            <person name="Chettri P."/>
            <person name="Cox M.P."/>
            <person name="Datema E."/>
            <person name="de Vries R.P."/>
            <person name="Dhillon B."/>
            <person name="Ganley A.R."/>
            <person name="Griffiths S.A."/>
            <person name="Guo Y."/>
            <person name="Hamelin R.C."/>
            <person name="Henrissat B."/>
            <person name="Kabir M.S."/>
            <person name="Jashni M.K."/>
            <person name="Kema G."/>
            <person name="Klaubauf S."/>
            <person name="Lapidus A."/>
            <person name="Levasseur A."/>
            <person name="Lindquist E."/>
            <person name="Mehrabi R."/>
            <person name="Ohm R.A."/>
            <person name="Owen T.J."/>
            <person name="Salamov A."/>
            <person name="Schwelm A."/>
            <person name="Schijlen E."/>
            <person name="Sun H."/>
            <person name="van den Burg H.A."/>
            <person name="van Ham R.C.H.J."/>
            <person name="Zhang S."/>
            <person name="Goodwin S.B."/>
            <person name="Grigoriev I.V."/>
            <person name="Collemare J."/>
            <person name="Bradshaw R.E."/>
        </authorList>
    </citation>
    <scope>NUCLEOTIDE SEQUENCE [LARGE SCALE GENOMIC DNA]</scope>
    <source>
        <strain evidence="3">NZE10 / CBS 128990</strain>
    </source>
</reference>
<dbReference type="OrthoDB" id="3439627at2759"/>
<dbReference type="OMA" id="TGHNIAH"/>